<dbReference type="STRING" id="631454.N177_1231"/>
<dbReference type="SUPFAM" id="SSF51735">
    <property type="entry name" value="NAD(P)-binding Rossmann-fold domains"/>
    <property type="match status" value="1"/>
</dbReference>
<dbReference type="OrthoDB" id="9776313at2"/>
<keyword evidence="3" id="KW-1185">Reference proteome</keyword>
<dbReference type="Gene3D" id="3.40.50.720">
    <property type="entry name" value="NAD(P)-binding Rossmann-like Domain"/>
    <property type="match status" value="1"/>
</dbReference>
<dbReference type="PANTHER" id="PTHR12126">
    <property type="entry name" value="NADH-UBIQUINONE OXIDOREDUCTASE 39 KDA SUBUNIT-RELATED"/>
    <property type="match status" value="1"/>
</dbReference>
<reference evidence="2 3" key="1">
    <citation type="journal article" date="2014" name="Genome Announc.">
        <title>Draft Genome Sequence of Lutibaculum baratangense Strain AMV1T, Isolated from a Mud Volcano in Andamans, India.</title>
        <authorList>
            <person name="Singh A."/>
            <person name="Sreenivas A."/>
            <person name="Sathyanarayana Reddy G."/>
            <person name="Pinnaka A.K."/>
            <person name="Shivaji S."/>
        </authorList>
    </citation>
    <scope>NUCLEOTIDE SEQUENCE [LARGE SCALE GENOMIC DNA]</scope>
    <source>
        <strain evidence="2 3">AMV1</strain>
    </source>
</reference>
<dbReference type="Pfam" id="PF01370">
    <property type="entry name" value="Epimerase"/>
    <property type="match status" value="1"/>
</dbReference>
<dbReference type="EMBL" id="AWXZ01000017">
    <property type="protein sequence ID" value="ESR25896.1"/>
    <property type="molecule type" value="Genomic_DNA"/>
</dbReference>
<dbReference type="InterPro" id="IPR051207">
    <property type="entry name" value="ComplexI_NDUFA9_subunit"/>
</dbReference>
<dbReference type="PATRIC" id="fig|631454.5.peg.1216"/>
<dbReference type="AlphaFoldDB" id="V4RII4"/>
<comment type="caution">
    <text evidence="2">The sequence shown here is derived from an EMBL/GenBank/DDBJ whole genome shotgun (WGS) entry which is preliminary data.</text>
</comment>
<feature type="domain" description="NAD-dependent epimerase/dehydratase" evidence="1">
    <location>
        <begin position="11"/>
        <end position="210"/>
    </location>
</feature>
<sequence length="330" mass="35589">MAGRNMRYELVTVFGGSGFIGRYVVRALAVRGYRVRVAVRRPELAGFMKPYGSVGQIQAIQTNLRFEDSVRRAVQGSDAVVNLVGILAEGGRQSFSKVHAEGAGLIARAAAEEGITRLTAVSAIGADEQSESHYARTKAAGEAAIRDAVPGAVILRPSIMFGQEDQFFNRFAAMARMSPFLPLIGGGQTRFQPVFVGDVGEAVARAVDGKATPGCTYELGGPEIRTFRQLMELMLHVIGRKRVLLNVPFGAADRLAGVLGALPGRLLTTDQVIQLRHDNVVSQAAIEEGRTIEALGIDPVGMEAILPTYLQRFRRAGQFTNNVDTPRLQP</sequence>
<dbReference type="FunFam" id="3.40.50.720:FF:000702">
    <property type="entry name" value="NADH dehydrogenase (Ubiquinone)"/>
    <property type="match status" value="1"/>
</dbReference>
<dbReference type="RefSeq" id="WP_023431376.1">
    <property type="nucleotide sequence ID" value="NZ_AWXZ01000017.1"/>
</dbReference>
<dbReference type="PANTHER" id="PTHR12126:SF11">
    <property type="entry name" value="NADH DEHYDROGENASE [UBIQUINONE] 1 ALPHA SUBCOMPLEX SUBUNIT 9, MITOCHONDRIAL"/>
    <property type="match status" value="1"/>
</dbReference>
<dbReference type="Proteomes" id="UP000017819">
    <property type="component" value="Unassembled WGS sequence"/>
</dbReference>
<accession>V4RII4</accession>
<name>V4RII4_9HYPH</name>
<protein>
    <submittedName>
        <fullName evidence="2">NAD-dependent epimerase/dehydratase</fullName>
    </submittedName>
</protein>
<evidence type="ECO:0000259" key="1">
    <source>
        <dbReference type="Pfam" id="PF01370"/>
    </source>
</evidence>
<dbReference type="InterPro" id="IPR001509">
    <property type="entry name" value="Epimerase_deHydtase"/>
</dbReference>
<dbReference type="GO" id="GO:0044877">
    <property type="term" value="F:protein-containing complex binding"/>
    <property type="evidence" value="ECO:0007669"/>
    <property type="project" value="TreeGrafter"/>
</dbReference>
<evidence type="ECO:0000313" key="2">
    <source>
        <dbReference type="EMBL" id="ESR25896.1"/>
    </source>
</evidence>
<dbReference type="InterPro" id="IPR036291">
    <property type="entry name" value="NAD(P)-bd_dom_sf"/>
</dbReference>
<gene>
    <name evidence="2" type="ORF">N177_1231</name>
</gene>
<evidence type="ECO:0000313" key="3">
    <source>
        <dbReference type="Proteomes" id="UP000017819"/>
    </source>
</evidence>
<organism evidence="2 3">
    <name type="scientific">Lutibaculum baratangense AMV1</name>
    <dbReference type="NCBI Taxonomy" id="631454"/>
    <lineage>
        <taxon>Bacteria</taxon>
        <taxon>Pseudomonadati</taxon>
        <taxon>Pseudomonadota</taxon>
        <taxon>Alphaproteobacteria</taxon>
        <taxon>Hyphomicrobiales</taxon>
        <taxon>Tepidamorphaceae</taxon>
        <taxon>Lutibaculum</taxon>
    </lineage>
</organism>
<proteinExistence type="predicted"/>
<dbReference type="eggNOG" id="COG0702">
    <property type="taxonomic scope" value="Bacteria"/>
</dbReference>
<dbReference type="CDD" id="cd05271">
    <property type="entry name" value="NDUFA9_like_SDR_a"/>
    <property type="match status" value="1"/>
</dbReference>